<name>A0AA45ZH06_ANAPH</name>
<keyword evidence="1" id="KW-0472">Membrane</keyword>
<reference evidence="3" key="1">
    <citation type="submission" date="2016-03" db="EMBL/GenBank/DDBJ databases">
        <authorList>
            <person name="Loux Valentin"/>
        </authorList>
    </citation>
    <scope>NUCLEOTIDE SEQUENCE [LARGE SCALE GENOMIC DNA]</scope>
    <source>
        <strain evidence="3">C1</strain>
    </source>
</reference>
<proteinExistence type="predicted"/>
<accession>A0AA45ZH06</accession>
<evidence type="ECO:0000256" key="1">
    <source>
        <dbReference type="SAM" id="Phobius"/>
    </source>
</evidence>
<dbReference type="AlphaFoldDB" id="A0AA45ZH06"/>
<evidence type="ECO:0000313" key="3">
    <source>
        <dbReference type="Proteomes" id="UP000078419"/>
    </source>
</evidence>
<keyword evidence="1" id="KW-0812">Transmembrane</keyword>
<comment type="caution">
    <text evidence="2">The sequence shown here is derived from an EMBL/GenBank/DDBJ whole genome shotgun (WGS) entry which is preliminary data.</text>
</comment>
<feature type="transmembrane region" description="Helical" evidence="1">
    <location>
        <begin position="31"/>
        <end position="51"/>
    </location>
</feature>
<dbReference type="EMBL" id="FLLR01000002">
    <property type="protein sequence ID" value="SBO13739.1"/>
    <property type="molecule type" value="Genomic_DNA"/>
</dbReference>
<organism evidence="2 3">
    <name type="scientific">Anaplasma phagocytophilum</name>
    <name type="common">Ehrlichia phagocytophila</name>
    <dbReference type="NCBI Taxonomy" id="948"/>
    <lineage>
        <taxon>Bacteria</taxon>
        <taxon>Pseudomonadati</taxon>
        <taxon>Pseudomonadota</taxon>
        <taxon>Alphaproteobacteria</taxon>
        <taxon>Rickettsiales</taxon>
        <taxon>Anaplasmataceae</taxon>
        <taxon>Anaplasma</taxon>
        <taxon>phagocytophilum group</taxon>
    </lineage>
</organism>
<protein>
    <submittedName>
        <fullName evidence="2">Uncharacterized protein</fullName>
    </submittedName>
</protein>
<dbReference type="RefSeq" id="WP_155735750.1">
    <property type="nucleotide sequence ID" value="NZ_FLLR01000002.1"/>
</dbReference>
<dbReference type="Proteomes" id="UP000078419">
    <property type="component" value="Unassembled WGS sequence"/>
</dbReference>
<gene>
    <name evidence="2" type="ORF">ANAPC1_00073</name>
</gene>
<sequence>MKRIVGKGIQDQEVGNNASELNYVTKQVVKLYECCVLVILISVILIMLFRYSSLAF</sequence>
<evidence type="ECO:0000313" key="2">
    <source>
        <dbReference type="EMBL" id="SBO13739.1"/>
    </source>
</evidence>
<keyword evidence="1" id="KW-1133">Transmembrane helix</keyword>